<accession>A0A133XM68</accession>
<reference evidence="2 3" key="1">
    <citation type="submission" date="2015-12" db="EMBL/GenBank/DDBJ databases">
        <title>Nitrous oxide reduction kinetics distinguish bacteria harboring typical versus atypical NosZ.</title>
        <authorList>
            <person name="Yoon S."/>
            <person name="Nissen S."/>
            <person name="Park D."/>
            <person name="Sanford R.A."/>
            <person name="Loeffler F.E."/>
        </authorList>
    </citation>
    <scope>NUCLEOTIDE SEQUENCE [LARGE SCALE GENOMIC DNA]</scope>
    <source>
        <strain evidence="2 3">ATCC BAA-841</strain>
    </source>
</reference>
<protein>
    <recommendedName>
        <fullName evidence="4">Beta-lactamase-related domain-containing protein</fullName>
    </recommendedName>
</protein>
<dbReference type="AlphaFoldDB" id="A0A133XM68"/>
<gene>
    <name evidence="2" type="ORF">AT959_02925</name>
</gene>
<dbReference type="PANTHER" id="PTHR43283">
    <property type="entry name" value="BETA-LACTAMASE-RELATED"/>
    <property type="match status" value="1"/>
</dbReference>
<evidence type="ECO:0000313" key="3">
    <source>
        <dbReference type="Proteomes" id="UP000070186"/>
    </source>
</evidence>
<organism evidence="2 3">
    <name type="scientific">Dechloromonas denitrificans</name>
    <dbReference type="NCBI Taxonomy" id="281362"/>
    <lineage>
        <taxon>Bacteria</taxon>
        <taxon>Pseudomonadati</taxon>
        <taxon>Pseudomonadota</taxon>
        <taxon>Betaproteobacteria</taxon>
        <taxon>Rhodocyclales</taxon>
        <taxon>Azonexaceae</taxon>
        <taxon>Dechloromonas</taxon>
    </lineage>
</organism>
<name>A0A133XM68_9RHOO</name>
<evidence type="ECO:0000256" key="1">
    <source>
        <dbReference type="SAM" id="SignalP"/>
    </source>
</evidence>
<evidence type="ECO:0000313" key="2">
    <source>
        <dbReference type="EMBL" id="KXB32032.1"/>
    </source>
</evidence>
<proteinExistence type="predicted"/>
<evidence type="ECO:0008006" key="4">
    <source>
        <dbReference type="Google" id="ProtNLM"/>
    </source>
</evidence>
<comment type="caution">
    <text evidence="2">The sequence shown here is derived from an EMBL/GenBank/DDBJ whole genome shotgun (WGS) entry which is preliminary data.</text>
</comment>
<dbReference type="SUPFAM" id="SSF56601">
    <property type="entry name" value="beta-lactamase/transpeptidase-like"/>
    <property type="match status" value="1"/>
</dbReference>
<feature type="signal peptide" evidence="1">
    <location>
        <begin position="1"/>
        <end position="20"/>
    </location>
</feature>
<keyword evidence="1" id="KW-0732">Signal</keyword>
<dbReference type="Proteomes" id="UP000070186">
    <property type="component" value="Unassembled WGS sequence"/>
</dbReference>
<keyword evidence="3" id="KW-1185">Reference proteome</keyword>
<dbReference type="EMBL" id="LODL01000007">
    <property type="protein sequence ID" value="KXB32032.1"/>
    <property type="molecule type" value="Genomic_DNA"/>
</dbReference>
<dbReference type="InterPro" id="IPR050789">
    <property type="entry name" value="Diverse_Enzym_Activities"/>
</dbReference>
<dbReference type="InterPro" id="IPR012338">
    <property type="entry name" value="Beta-lactam/transpept-like"/>
</dbReference>
<dbReference type="STRING" id="281362.AT959_02925"/>
<dbReference type="RefSeq" id="WP_066880402.1">
    <property type="nucleotide sequence ID" value="NZ_LODL01000007.1"/>
</dbReference>
<feature type="chain" id="PRO_5007459855" description="Beta-lactamase-related domain-containing protein" evidence="1">
    <location>
        <begin position="21"/>
        <end position="418"/>
    </location>
</feature>
<sequence length="418" mass="45759">MMRRLTALTLFFALPAAAPAAAPACQFEKVASGPQKLGRWINKSNWLNDENLRLTLPAAHLFMPALRRQPEADGEALRPANRQLDLAAAKATDPSDGRERDLAFLLDSRLQADGVLILQNGRILAERYRNGLRADEPRLLQQATRPLLNLLGAIAIGQGKLAADRPLNRYLPSLSSQPGIRKLSVQRLLENEEGHNWSADEIAGWRQAGGWTASNASEGMRPWLSQPGRWNALPDKIDLPGAGSPDDDLLAWLLAESNATPLSRLFCEQLQSRLKPEHPVLWLTDPQGVELADGLALSLRDFGRLGNVLLEARNTRQRSRIPGWFIETLTASAGLRTPEIPGLAKGSEARYGFIHLGGESNRAALIGPHGTSLYIDFDRRLVIALYGSHPVASSPLLLATLEQFWKAVGTSGLALRKP</sequence>
<dbReference type="Gene3D" id="3.40.710.10">
    <property type="entry name" value="DD-peptidase/beta-lactamase superfamily"/>
    <property type="match status" value="1"/>
</dbReference>
<dbReference type="PANTHER" id="PTHR43283:SF7">
    <property type="entry name" value="BETA-LACTAMASE-RELATED DOMAIN-CONTAINING PROTEIN"/>
    <property type="match status" value="1"/>
</dbReference>